<evidence type="ECO:0000313" key="6">
    <source>
        <dbReference type="WBParaSite" id="SSLN_0001667001-mRNA-1"/>
    </source>
</evidence>
<keyword evidence="1" id="KW-0862">Zinc</keyword>
<evidence type="ECO:0000256" key="1">
    <source>
        <dbReference type="PROSITE-ProRule" id="PRU00042"/>
    </source>
</evidence>
<dbReference type="AlphaFoldDB" id="A0A183THW4"/>
<dbReference type="Proteomes" id="UP000275846">
    <property type="component" value="Unassembled WGS sequence"/>
</dbReference>
<dbReference type="PROSITE" id="PS00028">
    <property type="entry name" value="ZINC_FINGER_C2H2_1"/>
    <property type="match status" value="1"/>
</dbReference>
<dbReference type="WBParaSite" id="SSLN_0001667001-mRNA-1">
    <property type="protein sequence ID" value="SSLN_0001667001-mRNA-1"/>
    <property type="gene ID" value="SSLN_0001667001"/>
</dbReference>
<protein>
    <submittedName>
        <fullName evidence="6">C2H2-type domain-containing protein</fullName>
    </submittedName>
</protein>
<evidence type="ECO:0000313" key="4">
    <source>
        <dbReference type="EMBL" id="VDM02448.1"/>
    </source>
</evidence>
<feature type="signal peptide" evidence="2">
    <location>
        <begin position="1"/>
        <end position="23"/>
    </location>
</feature>
<feature type="chain" id="PRO_5043141565" evidence="2">
    <location>
        <begin position="24"/>
        <end position="122"/>
    </location>
</feature>
<reference evidence="4 5" key="2">
    <citation type="submission" date="2018-11" db="EMBL/GenBank/DDBJ databases">
        <authorList>
            <consortium name="Pathogen Informatics"/>
        </authorList>
    </citation>
    <scope>NUCLEOTIDE SEQUENCE [LARGE SCALE GENOMIC DNA]</scope>
    <source>
        <strain evidence="4 5">NST_G2</strain>
    </source>
</reference>
<accession>A0A183THW4</accession>
<name>A0A183THW4_SCHSO</name>
<dbReference type="InterPro" id="IPR013087">
    <property type="entry name" value="Znf_C2H2_type"/>
</dbReference>
<feature type="domain" description="C2H2-type" evidence="3">
    <location>
        <begin position="53"/>
        <end position="80"/>
    </location>
</feature>
<keyword evidence="2" id="KW-0732">Signal</keyword>
<reference evidence="6" key="1">
    <citation type="submission" date="2016-06" db="UniProtKB">
        <authorList>
            <consortium name="WormBaseParasite"/>
        </authorList>
    </citation>
    <scope>IDENTIFICATION</scope>
</reference>
<evidence type="ECO:0000259" key="3">
    <source>
        <dbReference type="PROSITE" id="PS50157"/>
    </source>
</evidence>
<dbReference type="EMBL" id="UYSU01040619">
    <property type="protein sequence ID" value="VDM02448.1"/>
    <property type="molecule type" value="Genomic_DNA"/>
</dbReference>
<dbReference type="GO" id="GO:0008270">
    <property type="term" value="F:zinc ion binding"/>
    <property type="evidence" value="ECO:0007669"/>
    <property type="project" value="UniProtKB-KW"/>
</dbReference>
<dbReference type="PROSITE" id="PS50157">
    <property type="entry name" value="ZINC_FINGER_C2H2_2"/>
    <property type="match status" value="1"/>
</dbReference>
<keyword evidence="1" id="KW-0863">Zinc-finger</keyword>
<keyword evidence="1" id="KW-0479">Metal-binding</keyword>
<keyword evidence="5" id="KW-1185">Reference proteome</keyword>
<sequence>MPPLSTFLTLPTFNILVTTPTTTVTTCPNSTSAVDTTGGASISTPTINADLIQACLHCDHTFTSRISLICHLRIHRTETHAAVPGTPIYTRRLQCLHNLFGHIRIPDSGIHRNTDTLSTLDK</sequence>
<gene>
    <name evidence="4" type="ORF">SSLN_LOCUS16062</name>
</gene>
<evidence type="ECO:0000256" key="2">
    <source>
        <dbReference type="SAM" id="SignalP"/>
    </source>
</evidence>
<proteinExistence type="predicted"/>
<organism evidence="6">
    <name type="scientific">Schistocephalus solidus</name>
    <name type="common">Tapeworm</name>
    <dbReference type="NCBI Taxonomy" id="70667"/>
    <lineage>
        <taxon>Eukaryota</taxon>
        <taxon>Metazoa</taxon>
        <taxon>Spiralia</taxon>
        <taxon>Lophotrochozoa</taxon>
        <taxon>Platyhelminthes</taxon>
        <taxon>Cestoda</taxon>
        <taxon>Eucestoda</taxon>
        <taxon>Diphyllobothriidea</taxon>
        <taxon>Diphyllobothriidae</taxon>
        <taxon>Schistocephalus</taxon>
    </lineage>
</organism>
<evidence type="ECO:0000313" key="5">
    <source>
        <dbReference type="Proteomes" id="UP000275846"/>
    </source>
</evidence>